<dbReference type="OrthoDB" id="6108017at2759"/>
<evidence type="ECO:0000256" key="4">
    <source>
        <dbReference type="ARBA" id="ARBA00022860"/>
    </source>
</evidence>
<protein>
    <submittedName>
        <fullName evidence="14">Myosin XI A</fullName>
    </submittedName>
</protein>
<keyword evidence="3 9" id="KW-0067">ATP-binding</keyword>
<dbReference type="GO" id="GO:0016459">
    <property type="term" value="C:myosin complex"/>
    <property type="evidence" value="ECO:0007669"/>
    <property type="project" value="UniProtKB-KW"/>
</dbReference>
<feature type="domain" description="Dilute" evidence="12">
    <location>
        <begin position="1473"/>
        <end position="1641"/>
    </location>
</feature>
<dbReference type="InterPro" id="IPR027417">
    <property type="entry name" value="P-loop_NTPase"/>
</dbReference>
<dbReference type="PANTHER" id="PTHR13140:SF835">
    <property type="entry name" value="MYOSIN-6-LIKE ISOFORM X1"/>
    <property type="match status" value="1"/>
</dbReference>
<keyword evidence="1" id="KW-0677">Repeat</keyword>
<feature type="binding site" evidence="9">
    <location>
        <begin position="47"/>
        <end position="54"/>
    </location>
    <ligand>
        <name>ATP</name>
        <dbReference type="ChEBI" id="CHEBI:30616"/>
    </ligand>
</feature>
<dbReference type="Gene3D" id="1.20.58.530">
    <property type="match status" value="2"/>
</dbReference>
<keyword evidence="15" id="KW-1185">Reference proteome</keyword>
<dbReference type="PROSITE" id="PS50096">
    <property type="entry name" value="IQ"/>
    <property type="match status" value="6"/>
</dbReference>
<evidence type="ECO:0000256" key="1">
    <source>
        <dbReference type="ARBA" id="ARBA00022737"/>
    </source>
</evidence>
<feature type="region of interest" description="Disordered" evidence="11">
    <location>
        <begin position="1400"/>
        <end position="1420"/>
    </location>
</feature>
<keyword evidence="6 9" id="KW-0518">Myosin</keyword>
<dbReference type="GO" id="GO:0051015">
    <property type="term" value="F:actin filament binding"/>
    <property type="evidence" value="ECO:0007669"/>
    <property type="project" value="TreeGrafter"/>
</dbReference>
<dbReference type="InterPro" id="IPR036961">
    <property type="entry name" value="Kinesin_motor_dom_sf"/>
</dbReference>
<dbReference type="PANTHER" id="PTHR13140">
    <property type="entry name" value="MYOSIN"/>
    <property type="match status" value="1"/>
</dbReference>
<evidence type="ECO:0000256" key="10">
    <source>
        <dbReference type="SAM" id="Coils"/>
    </source>
</evidence>
<feature type="domain" description="Myosin motor" evidence="13">
    <location>
        <begin position="1"/>
        <end position="640"/>
    </location>
</feature>
<dbReference type="InterPro" id="IPR001609">
    <property type="entry name" value="Myosin_head_motor_dom-like"/>
</dbReference>
<evidence type="ECO:0000256" key="8">
    <source>
        <dbReference type="ARBA" id="ARBA00023203"/>
    </source>
</evidence>
<dbReference type="Pfam" id="PF00612">
    <property type="entry name" value="IQ"/>
    <property type="match status" value="1"/>
</dbReference>
<comment type="caution">
    <text evidence="14">The sequence shown here is derived from an EMBL/GenBank/DDBJ whole genome shotgun (WGS) entry which is preliminary data.</text>
</comment>
<dbReference type="GO" id="GO:0005737">
    <property type="term" value="C:cytoplasm"/>
    <property type="evidence" value="ECO:0007669"/>
    <property type="project" value="TreeGrafter"/>
</dbReference>
<proteinExistence type="inferred from homology"/>
<comment type="similarity">
    <text evidence="9">Belongs to the TRAFAC class myosin-kinesin ATPase superfamily. Myosin family.</text>
</comment>
<dbReference type="SMART" id="SM00242">
    <property type="entry name" value="MYSc"/>
    <property type="match status" value="1"/>
</dbReference>
<evidence type="ECO:0000256" key="6">
    <source>
        <dbReference type="ARBA" id="ARBA00023123"/>
    </source>
</evidence>
<evidence type="ECO:0000256" key="3">
    <source>
        <dbReference type="ARBA" id="ARBA00022840"/>
    </source>
</evidence>
<dbReference type="SMART" id="SM00015">
    <property type="entry name" value="IQ"/>
    <property type="match status" value="10"/>
</dbReference>
<dbReference type="GO" id="GO:0000146">
    <property type="term" value="F:microfilament motor activity"/>
    <property type="evidence" value="ECO:0007669"/>
    <property type="project" value="TreeGrafter"/>
</dbReference>
<dbReference type="Gene3D" id="3.30.70.1590">
    <property type="match status" value="2"/>
</dbReference>
<feature type="domain" description="Myosin motor" evidence="13">
    <location>
        <begin position="748"/>
        <end position="824"/>
    </location>
</feature>
<reference evidence="14 15" key="1">
    <citation type="journal article" date="2018" name="Mol. Plant">
        <title>The genome of Artemisia annua provides insight into the evolution of Asteraceae family and artemisinin biosynthesis.</title>
        <authorList>
            <person name="Shen Q."/>
            <person name="Zhang L."/>
            <person name="Liao Z."/>
            <person name="Wang S."/>
            <person name="Yan T."/>
            <person name="Shi P."/>
            <person name="Liu M."/>
            <person name="Fu X."/>
            <person name="Pan Q."/>
            <person name="Wang Y."/>
            <person name="Lv Z."/>
            <person name="Lu X."/>
            <person name="Zhang F."/>
            <person name="Jiang W."/>
            <person name="Ma Y."/>
            <person name="Chen M."/>
            <person name="Hao X."/>
            <person name="Li L."/>
            <person name="Tang Y."/>
            <person name="Lv G."/>
            <person name="Zhou Y."/>
            <person name="Sun X."/>
            <person name="Brodelius P.E."/>
            <person name="Rose J.K.C."/>
            <person name="Tang K."/>
        </authorList>
    </citation>
    <scope>NUCLEOTIDE SEQUENCE [LARGE SCALE GENOMIC DNA]</scope>
    <source>
        <strain evidence="15">cv. Huhao1</strain>
        <tissue evidence="14">Leaf</tissue>
    </source>
</reference>
<organism evidence="14 15">
    <name type="scientific">Artemisia annua</name>
    <name type="common">Sweet wormwood</name>
    <dbReference type="NCBI Taxonomy" id="35608"/>
    <lineage>
        <taxon>Eukaryota</taxon>
        <taxon>Viridiplantae</taxon>
        <taxon>Streptophyta</taxon>
        <taxon>Embryophyta</taxon>
        <taxon>Tracheophyta</taxon>
        <taxon>Spermatophyta</taxon>
        <taxon>Magnoliopsida</taxon>
        <taxon>eudicotyledons</taxon>
        <taxon>Gunneridae</taxon>
        <taxon>Pentapetalae</taxon>
        <taxon>asterids</taxon>
        <taxon>campanulids</taxon>
        <taxon>Asterales</taxon>
        <taxon>Asteraceae</taxon>
        <taxon>Asteroideae</taxon>
        <taxon>Anthemideae</taxon>
        <taxon>Artemisiinae</taxon>
        <taxon>Artemisia</taxon>
    </lineage>
</organism>
<keyword evidence="4" id="KW-0112">Calmodulin-binding</keyword>
<keyword evidence="7 9" id="KW-0505">Motor protein</keyword>
<dbReference type="FunFam" id="1.20.58.530:FF:000002">
    <property type="entry name" value="Class V myosin"/>
    <property type="match status" value="1"/>
</dbReference>
<feature type="coiled-coil region" evidence="10">
    <location>
        <begin position="969"/>
        <end position="1274"/>
    </location>
</feature>
<dbReference type="Gene3D" id="1.20.5.190">
    <property type="match status" value="5"/>
</dbReference>
<evidence type="ECO:0000256" key="9">
    <source>
        <dbReference type="PROSITE-ProRule" id="PRU00782"/>
    </source>
</evidence>
<sequence>MTKLAYLHEPGVLSNLKSRFDMNEIYDLFECRQMIHEGMSQSILVSGESGAGKTESTKNLMQYLAYMGGRPGSDERSVEQQVLESNPVLEAFGNAKTVRNNNSSRFGKFVEIQFNEQGRISGAAIRTYLLERSRVCQVSDPERSYHCFYMLCAAPPEVSEKYKLGDPRTFRYLNHSNCYQLPGLDEGKEYLATKQAMEVVGISSDEQEAIFRVVAAVLHLGNIEFSRGSEPDSSQPKDDKSRFHLKTAAELFMYFEQFCINLTNEKLQQHFNQHVFKMEQEEYTKEEIDWSYIEFVDNQDILDLIEKVPNTRGGKVNLDWIVSKINNTIGQDANSKFLIGVLDIYGFESFKTNSFEQFCINLTNEKLQQHFNQHVFKMEQEEYTKEEIDWSYIEFVDNQDILDLIEKKPGGILALLDEACMFPRSTNATFAEKLYQTFKDHKRFKKPKLSTTDFTICHYAGDVTYQSDYFLDKNKDYVVAEHQALMNASKCFFVSSLFPPSSQDSSKASKFISIGSQFKQQLQALLETLSHTEPHYVRCVKPNNLLQPDIFENQNILQQLRCGGVMEAIRISCAGFPTRKPFHEFVERFKILSPTVIKLSDEVEASKILLEKANLQGYQIGKTKVFLRAGQMAEIDARRSEVLGRSATKIQTKFRGNSACKKFILLRSAAIPLQTICRGEVARLFYEHRRRERACLRIQKKARMRQERNRYKLMSYSVIFIQNGMRGMAARNAYHSKRRTKAAIGIQGVMEAIRISCAGFPTRKPFHEFVERFKILSPTVIKLSDEVEASKILLEKANLQGYQIGKTKVFLRAGQMAEIDARRSEVLGRSATKIQTKFRGNSACKKFILLRSAAIPLQTICRGEVARLFYEHRRRERACLRIQKKARMRQERNRYKLMSYSVIFIQNGMRGMAARNAYHSKRRTKAAIGIQSRCRRHLAVRRYLKMRKVAIYVQSVARKDMARMELKSLKKAAKDTSDLQDAKSKLEREVKKLAMRLQEEERTRADLEEAKKLESARLQSALKDLEVKLANMVEAKNKESAELQSVIQEKEVQLADMEEAKTEENAKLQSALEELETQLADMDETKTEENAKLQSALKELETQLDDTKEAKTEENAKLQSALEELETQLADMGEAKTAENAKLQSTLKELETKMADMDKAKTEENAKLQSTLKEMEVERADMEEMKNKEIGNLQSAIKDMEVHLADMKETKNKETGNLQSAIKDMEVQLADMEESKNKENAKLQSAIEEIRVQFQETKDLLEAAKSEMEQVRVADNEKIETLTTDNEKLKALVTIRSITRGGKMAFWGHSQNGFGLIREILEIPVTCVSQVLKRLQKRDTISSLEQENSEIQKKFEETSKLSEDRLKEAMDAESKIIDLKLDMQSLQEKIADMEAEDQMLRQKERKDGAPSKEFDSNLTQSTLGRERELVDTLMKTATEDLGFSQGKPVATYVIYKSILHSKALEADITTIFDRIIQMMGSAIEKKEDIKHMTYWLCVTSTLLFLIQRSLSPSPPKPQQPTSIFGRMTQGFRAASIISIVQHVEVKYPALLFKKQLAAYVEKLYGFIRNNLKKDLSHLLASCIQAPIVSDGKSFPVEYWDSIIERLNELLDTLKELYVPSVIIQKILFQVFSFIDVQLFNR</sequence>
<keyword evidence="5 10" id="KW-0175">Coiled coil</keyword>
<keyword evidence="8 9" id="KW-0009">Actin-binding</keyword>
<evidence type="ECO:0000259" key="13">
    <source>
        <dbReference type="PROSITE" id="PS51456"/>
    </source>
</evidence>
<dbReference type="Pfam" id="PF00063">
    <property type="entry name" value="Myosin_head"/>
    <property type="match status" value="4"/>
</dbReference>
<keyword evidence="2 9" id="KW-0547">Nucleotide-binding</keyword>
<name>A0A2U1MX11_ARTAN</name>
<evidence type="ECO:0000313" key="14">
    <source>
        <dbReference type="EMBL" id="PWA65780.1"/>
    </source>
</evidence>
<dbReference type="InterPro" id="IPR002710">
    <property type="entry name" value="Dilute_dom"/>
</dbReference>
<comment type="caution">
    <text evidence="9">Lacks conserved residue(s) required for the propagation of feature annotation.</text>
</comment>
<evidence type="ECO:0000256" key="7">
    <source>
        <dbReference type="ARBA" id="ARBA00023175"/>
    </source>
</evidence>
<evidence type="ECO:0000259" key="12">
    <source>
        <dbReference type="PROSITE" id="PS51126"/>
    </source>
</evidence>
<dbReference type="InterPro" id="IPR000048">
    <property type="entry name" value="IQ_motif_EF-hand-BS"/>
</dbReference>
<evidence type="ECO:0000256" key="11">
    <source>
        <dbReference type="SAM" id="MobiDB-lite"/>
    </source>
</evidence>
<dbReference type="GO" id="GO:0005524">
    <property type="term" value="F:ATP binding"/>
    <property type="evidence" value="ECO:0007669"/>
    <property type="project" value="UniProtKB-UniRule"/>
</dbReference>
<dbReference type="STRING" id="35608.A0A2U1MX11"/>
<dbReference type="PROSITE" id="PS51456">
    <property type="entry name" value="MYOSIN_MOTOR"/>
    <property type="match status" value="2"/>
</dbReference>
<dbReference type="EMBL" id="PKPP01004159">
    <property type="protein sequence ID" value="PWA65780.1"/>
    <property type="molecule type" value="Genomic_DNA"/>
</dbReference>
<gene>
    <name evidence="14" type="ORF">CTI12_AA328680</name>
</gene>
<accession>A0A2U1MX11</accession>
<dbReference type="GO" id="GO:0030048">
    <property type="term" value="P:actin filament-based movement"/>
    <property type="evidence" value="ECO:0007669"/>
    <property type="project" value="UniProtKB-ARBA"/>
</dbReference>
<evidence type="ECO:0000256" key="5">
    <source>
        <dbReference type="ARBA" id="ARBA00023054"/>
    </source>
</evidence>
<dbReference type="GO" id="GO:0007015">
    <property type="term" value="P:actin filament organization"/>
    <property type="evidence" value="ECO:0007669"/>
    <property type="project" value="TreeGrafter"/>
</dbReference>
<evidence type="ECO:0000313" key="15">
    <source>
        <dbReference type="Proteomes" id="UP000245207"/>
    </source>
</evidence>
<dbReference type="PROSITE" id="PS51126">
    <property type="entry name" value="DILUTE"/>
    <property type="match status" value="1"/>
</dbReference>
<dbReference type="GO" id="GO:0005516">
    <property type="term" value="F:calmodulin binding"/>
    <property type="evidence" value="ECO:0007669"/>
    <property type="project" value="UniProtKB-KW"/>
</dbReference>
<dbReference type="Proteomes" id="UP000245207">
    <property type="component" value="Unassembled WGS sequence"/>
</dbReference>
<feature type="compositionally biased region" description="Basic and acidic residues" evidence="11">
    <location>
        <begin position="1400"/>
        <end position="1415"/>
    </location>
</feature>
<dbReference type="GO" id="GO:0016020">
    <property type="term" value="C:membrane"/>
    <property type="evidence" value="ECO:0007669"/>
    <property type="project" value="TreeGrafter"/>
</dbReference>
<feature type="region of interest" description="Actin-binding" evidence="9">
    <location>
        <begin position="522"/>
        <end position="544"/>
    </location>
</feature>
<dbReference type="Gene3D" id="3.40.850.10">
    <property type="entry name" value="Kinesin motor domain"/>
    <property type="match status" value="2"/>
</dbReference>
<dbReference type="PRINTS" id="PR00193">
    <property type="entry name" value="MYOSINHEAVY"/>
</dbReference>
<evidence type="ECO:0000256" key="2">
    <source>
        <dbReference type="ARBA" id="ARBA00022741"/>
    </source>
</evidence>
<dbReference type="SUPFAM" id="SSF52540">
    <property type="entry name" value="P-loop containing nucleoside triphosphate hydrolases"/>
    <property type="match status" value="4"/>
</dbReference>